<dbReference type="RefSeq" id="WP_141582708.1">
    <property type="nucleotide sequence ID" value="NZ_SPAZ01000147.1"/>
</dbReference>
<protein>
    <submittedName>
        <fullName evidence="1">Uncharacterized protein</fullName>
    </submittedName>
</protein>
<sequence>MWDTVLDGDRRVCAACGTPVRSYQFRFHPPESAMFERCVGLGWCSGCRIYSATMVRVPRTRVLVDALASLPEDQRERLLREEAALVDFLDGRGGEQRPSTPGM</sequence>
<dbReference type="AlphaFoldDB" id="A0AAE8W2C4"/>
<dbReference type="EMBL" id="SPAZ01000147">
    <property type="protein sequence ID" value="TQE33786.1"/>
    <property type="molecule type" value="Genomic_DNA"/>
</dbReference>
<dbReference type="Proteomes" id="UP000318720">
    <property type="component" value="Unassembled WGS sequence"/>
</dbReference>
<evidence type="ECO:0000313" key="2">
    <source>
        <dbReference type="Proteomes" id="UP000318720"/>
    </source>
</evidence>
<name>A0AAE8W2C4_9ACTN</name>
<reference evidence="1 2" key="1">
    <citation type="submission" date="2019-03" db="EMBL/GenBank/DDBJ databases">
        <title>Comparative genomic analyses of the sweetpotato soil rot pathogen, Streptomyces ipomoeae.</title>
        <authorList>
            <person name="Ruschel Soares N."/>
            <person name="Badger J.H."/>
            <person name="Huguet-Tapia J.C."/>
            <person name="Clark C.A."/>
            <person name="Pettis G.S."/>
        </authorList>
    </citation>
    <scope>NUCLEOTIDE SEQUENCE [LARGE SCALE GENOMIC DNA]</scope>
    <source>
        <strain evidence="1 2">88-35</strain>
    </source>
</reference>
<organism evidence="1 2">
    <name type="scientific">Streptomyces ipomoeae</name>
    <dbReference type="NCBI Taxonomy" id="103232"/>
    <lineage>
        <taxon>Bacteria</taxon>
        <taxon>Bacillati</taxon>
        <taxon>Actinomycetota</taxon>
        <taxon>Actinomycetes</taxon>
        <taxon>Kitasatosporales</taxon>
        <taxon>Streptomycetaceae</taxon>
        <taxon>Streptomyces</taxon>
    </lineage>
</organism>
<gene>
    <name evidence="1" type="ORF">Sipo8835_16760</name>
</gene>
<evidence type="ECO:0000313" key="1">
    <source>
        <dbReference type="EMBL" id="TQE33786.1"/>
    </source>
</evidence>
<comment type="caution">
    <text evidence="1">The sequence shown here is derived from an EMBL/GenBank/DDBJ whole genome shotgun (WGS) entry which is preliminary data.</text>
</comment>
<proteinExistence type="predicted"/>
<accession>A0AAE8W2C4</accession>